<organism evidence="2 3">
    <name type="scientific">Nicotiana attenuata</name>
    <name type="common">Coyote tobacco</name>
    <dbReference type="NCBI Taxonomy" id="49451"/>
    <lineage>
        <taxon>Eukaryota</taxon>
        <taxon>Viridiplantae</taxon>
        <taxon>Streptophyta</taxon>
        <taxon>Embryophyta</taxon>
        <taxon>Tracheophyta</taxon>
        <taxon>Spermatophyta</taxon>
        <taxon>Magnoliopsida</taxon>
        <taxon>eudicotyledons</taxon>
        <taxon>Gunneridae</taxon>
        <taxon>Pentapetalae</taxon>
        <taxon>asterids</taxon>
        <taxon>lamiids</taxon>
        <taxon>Solanales</taxon>
        <taxon>Solanaceae</taxon>
        <taxon>Nicotianoideae</taxon>
        <taxon>Nicotianeae</taxon>
        <taxon>Nicotiana</taxon>
    </lineage>
</organism>
<evidence type="ECO:0000256" key="1">
    <source>
        <dbReference type="SAM" id="MobiDB-lite"/>
    </source>
</evidence>
<dbReference type="Proteomes" id="UP000187609">
    <property type="component" value="Unassembled WGS sequence"/>
</dbReference>
<dbReference type="PANTHER" id="PTHR33233:SF14">
    <property type="entry name" value="ENDONUCLEASE_EXONUCLEASE_PHOSPHATASE"/>
    <property type="match status" value="1"/>
</dbReference>
<accession>A0A1J6IJ12</accession>
<feature type="region of interest" description="Disordered" evidence="1">
    <location>
        <begin position="185"/>
        <end position="259"/>
    </location>
</feature>
<dbReference type="AlphaFoldDB" id="A0A1J6IJ12"/>
<protein>
    <recommendedName>
        <fullName evidence="4">DUF4283 domain-containing protein</fullName>
    </recommendedName>
</protein>
<dbReference type="Gramene" id="OIS98866">
    <property type="protein sequence ID" value="OIS98866"/>
    <property type="gene ID" value="A4A49_15595"/>
</dbReference>
<sequence length="259" mass="29130">MEVLQTSPQPDIAETPPNSDAGATNAARKLTFSTTSSGVKPTMAEVVKGNREQHTGLKLDYFPPVMNDGVKVVKLNPQEIADPNQKWSLELIGYVIGGNPTFNEILKFVYGVWNFVNTPQLTAQEQWIACARILIEMDISQPLHDSLSLELPNGKYYSQSIEYEWRPMYCQDCLKVGHITWKCKEGPAEPKQPQQNNKKKLEWKAKDVPNQTGDGQTNSQATEKDTSKEHPKNEQEAKGVGQQQRKQIDRGKKSNANNY</sequence>
<gene>
    <name evidence="2" type="ORF">A4A49_15595</name>
</gene>
<dbReference type="PANTHER" id="PTHR33233">
    <property type="entry name" value="ENDONUCLEASE/EXONUCLEASE/PHOSPHATASE"/>
    <property type="match status" value="1"/>
</dbReference>
<evidence type="ECO:0000313" key="2">
    <source>
        <dbReference type="EMBL" id="OIS98866.1"/>
    </source>
</evidence>
<feature type="region of interest" description="Disordered" evidence="1">
    <location>
        <begin position="1"/>
        <end position="24"/>
    </location>
</feature>
<evidence type="ECO:0000313" key="3">
    <source>
        <dbReference type="Proteomes" id="UP000187609"/>
    </source>
</evidence>
<feature type="compositionally biased region" description="Polar residues" evidence="1">
    <location>
        <begin position="209"/>
        <end position="221"/>
    </location>
</feature>
<dbReference type="OMA" id="EYEWRPM"/>
<keyword evidence="3" id="KW-1185">Reference proteome</keyword>
<name>A0A1J6IJ12_NICAT</name>
<feature type="compositionally biased region" description="Basic and acidic residues" evidence="1">
    <location>
        <begin position="222"/>
        <end position="237"/>
    </location>
</feature>
<comment type="caution">
    <text evidence="2">The sequence shown here is derived from an EMBL/GenBank/DDBJ whole genome shotgun (WGS) entry which is preliminary data.</text>
</comment>
<evidence type="ECO:0008006" key="4">
    <source>
        <dbReference type="Google" id="ProtNLM"/>
    </source>
</evidence>
<dbReference type="EMBL" id="MJEQ01037191">
    <property type="protein sequence ID" value="OIS98866.1"/>
    <property type="molecule type" value="Genomic_DNA"/>
</dbReference>
<proteinExistence type="predicted"/>
<reference evidence="2" key="1">
    <citation type="submission" date="2016-11" db="EMBL/GenBank/DDBJ databases">
        <title>The genome of Nicotiana attenuata.</title>
        <authorList>
            <person name="Xu S."/>
            <person name="Brockmoeller T."/>
            <person name="Gaquerel E."/>
            <person name="Navarro A."/>
            <person name="Kuhl H."/>
            <person name="Gase K."/>
            <person name="Ling Z."/>
            <person name="Zhou W."/>
            <person name="Kreitzer C."/>
            <person name="Stanke M."/>
            <person name="Tang H."/>
            <person name="Lyons E."/>
            <person name="Pandey P."/>
            <person name="Pandey S.P."/>
            <person name="Timmermann B."/>
            <person name="Baldwin I.T."/>
        </authorList>
    </citation>
    <scope>NUCLEOTIDE SEQUENCE [LARGE SCALE GENOMIC DNA]</scope>
    <source>
        <strain evidence="2">UT</strain>
    </source>
</reference>